<dbReference type="AlphaFoldDB" id="A0A8X7BEV9"/>
<proteinExistence type="predicted"/>
<gene>
    <name evidence="1" type="ORF">TNCV_243521</name>
</gene>
<dbReference type="InterPro" id="IPR036691">
    <property type="entry name" value="Endo/exonu/phosph_ase_sf"/>
</dbReference>
<organism evidence="1 2">
    <name type="scientific">Trichonephila clavipes</name>
    <name type="common">Golden silk orbweaver</name>
    <name type="synonym">Nephila clavipes</name>
    <dbReference type="NCBI Taxonomy" id="2585209"/>
    <lineage>
        <taxon>Eukaryota</taxon>
        <taxon>Metazoa</taxon>
        <taxon>Ecdysozoa</taxon>
        <taxon>Arthropoda</taxon>
        <taxon>Chelicerata</taxon>
        <taxon>Arachnida</taxon>
        <taxon>Araneae</taxon>
        <taxon>Araneomorphae</taxon>
        <taxon>Entelegynae</taxon>
        <taxon>Araneoidea</taxon>
        <taxon>Nephilidae</taxon>
        <taxon>Trichonephila</taxon>
    </lineage>
</organism>
<sequence length="126" mass="14330">MNLRHFGLLIASWNANGVQPRQLELRDFINKHSLYIILILETHLRPGVNFKIPNFTTYKNNRTQPTTQASSVAAILIKPSIMHHYIPTPSLGVVEVTTVVLTPPPDDNPLTIVYLYLTIHQPIHRC</sequence>
<reference evidence="1" key="1">
    <citation type="submission" date="2020-08" db="EMBL/GenBank/DDBJ databases">
        <title>Multicomponent nature underlies the extraordinary mechanical properties of spider dragline silk.</title>
        <authorList>
            <person name="Kono N."/>
            <person name="Nakamura H."/>
            <person name="Mori M."/>
            <person name="Yoshida Y."/>
            <person name="Ohtoshi R."/>
            <person name="Malay A.D."/>
            <person name="Moran D.A.P."/>
            <person name="Tomita M."/>
            <person name="Numata K."/>
            <person name="Arakawa K."/>
        </authorList>
    </citation>
    <scope>NUCLEOTIDE SEQUENCE</scope>
</reference>
<dbReference type="Gene3D" id="3.60.10.10">
    <property type="entry name" value="Endonuclease/exonuclease/phosphatase"/>
    <property type="match status" value="1"/>
</dbReference>
<comment type="caution">
    <text evidence="1">The sequence shown here is derived from an EMBL/GenBank/DDBJ whole genome shotgun (WGS) entry which is preliminary data.</text>
</comment>
<evidence type="ECO:0000313" key="1">
    <source>
        <dbReference type="EMBL" id="GFY27887.1"/>
    </source>
</evidence>
<dbReference type="EMBL" id="BMAU01021381">
    <property type="protein sequence ID" value="GFY27887.1"/>
    <property type="molecule type" value="Genomic_DNA"/>
</dbReference>
<keyword evidence="2" id="KW-1185">Reference proteome</keyword>
<accession>A0A8X7BEV9</accession>
<name>A0A8X7BEV9_TRICX</name>
<dbReference type="Proteomes" id="UP000887159">
    <property type="component" value="Unassembled WGS sequence"/>
</dbReference>
<dbReference type="SUPFAM" id="SSF56219">
    <property type="entry name" value="DNase I-like"/>
    <property type="match status" value="1"/>
</dbReference>
<evidence type="ECO:0000313" key="2">
    <source>
        <dbReference type="Proteomes" id="UP000887159"/>
    </source>
</evidence>
<protein>
    <submittedName>
        <fullName evidence="1">Uncharacterized protein</fullName>
    </submittedName>
</protein>